<proteinExistence type="predicted"/>
<keyword evidence="2" id="KW-1185">Reference proteome</keyword>
<dbReference type="EMBL" id="BAABFX010000051">
    <property type="protein sequence ID" value="GAA4403500.1"/>
    <property type="molecule type" value="Genomic_DNA"/>
</dbReference>
<accession>A0ABP8KB04</accession>
<dbReference type="PROSITE" id="PS51257">
    <property type="entry name" value="PROKAR_LIPOPROTEIN"/>
    <property type="match status" value="1"/>
</dbReference>
<gene>
    <name evidence="1" type="ORF">GCM10023153_33560</name>
</gene>
<name>A0ABP8KB04_9MICO</name>
<dbReference type="Proteomes" id="UP001500390">
    <property type="component" value="Unassembled WGS sequence"/>
</dbReference>
<dbReference type="RefSeq" id="WP_159902644.1">
    <property type="nucleotide sequence ID" value="NZ_BAABFX010000051.1"/>
</dbReference>
<reference evidence="2" key="1">
    <citation type="journal article" date="2019" name="Int. J. Syst. Evol. Microbiol.">
        <title>The Global Catalogue of Microorganisms (GCM) 10K type strain sequencing project: providing services to taxonomists for standard genome sequencing and annotation.</title>
        <authorList>
            <consortium name="The Broad Institute Genomics Platform"/>
            <consortium name="The Broad Institute Genome Sequencing Center for Infectious Disease"/>
            <person name="Wu L."/>
            <person name="Ma J."/>
        </authorList>
    </citation>
    <scope>NUCLEOTIDE SEQUENCE [LARGE SCALE GENOMIC DNA]</scope>
    <source>
        <strain evidence="2">JCM 17738</strain>
    </source>
</reference>
<evidence type="ECO:0000313" key="2">
    <source>
        <dbReference type="Proteomes" id="UP001500390"/>
    </source>
</evidence>
<protein>
    <submittedName>
        <fullName evidence="1">Uncharacterized protein</fullName>
    </submittedName>
</protein>
<evidence type="ECO:0000313" key="1">
    <source>
        <dbReference type="EMBL" id="GAA4403500.1"/>
    </source>
</evidence>
<comment type="caution">
    <text evidence="1">The sequence shown here is derived from an EMBL/GenBank/DDBJ whole genome shotgun (WGS) entry which is preliminary data.</text>
</comment>
<sequence length="167" mass="17732">MTRLLVTLCAIGALSGCTVPVVGSAGIGVDQEGRPVGYLAVCDEHIDGATLYYEDTTATSAEDRSVDAGTWTANSPITSFAAWSLNGPHAGWTAALDLAELQADREYTLYGWTHDNSSSTGSVTVSGTRLREMTPGQVLYLSGYDEKADQDLYTTGSVREFQSFACS</sequence>
<organism evidence="1 2">
    <name type="scientific">Ornithinibacter aureus</name>
    <dbReference type="NCBI Taxonomy" id="622664"/>
    <lineage>
        <taxon>Bacteria</taxon>
        <taxon>Bacillati</taxon>
        <taxon>Actinomycetota</taxon>
        <taxon>Actinomycetes</taxon>
        <taxon>Micrococcales</taxon>
        <taxon>Intrasporangiaceae</taxon>
        <taxon>Ornithinibacter</taxon>
    </lineage>
</organism>